<gene>
    <name evidence="2" type="ORF">BDV96DRAFT_568133</name>
</gene>
<sequence length="217" mass="24761">MLAVDSVPSHSLFKRSGSIWKRFAGREIRAKQSTQNLRMEVKEVHKLQKRHTETIRVQNKNHFIITHLQTVEAPPKQPDAIVPPSTRVTSSDMATTPFPRSRSVQTVGWNIFLTPEQIYSLVMGFAPEQMEDKWFIYSEGPDNAGKLKVHFHRSWTGIKIAELFVLIDLKGEGAGKIVGIKWNGTDQTNHMDEEEAKYMMRTTLAWVLGIDIEKGFS</sequence>
<dbReference type="Proteomes" id="UP000799770">
    <property type="component" value="Unassembled WGS sequence"/>
</dbReference>
<dbReference type="AlphaFoldDB" id="A0A6A5ZLL2"/>
<accession>A0A6A5ZLL2</accession>
<reference evidence="2" key="1">
    <citation type="journal article" date="2020" name="Stud. Mycol.">
        <title>101 Dothideomycetes genomes: a test case for predicting lifestyles and emergence of pathogens.</title>
        <authorList>
            <person name="Haridas S."/>
            <person name="Albert R."/>
            <person name="Binder M."/>
            <person name="Bloem J."/>
            <person name="Labutti K."/>
            <person name="Salamov A."/>
            <person name="Andreopoulos B."/>
            <person name="Baker S."/>
            <person name="Barry K."/>
            <person name="Bills G."/>
            <person name="Bluhm B."/>
            <person name="Cannon C."/>
            <person name="Castanera R."/>
            <person name="Culley D."/>
            <person name="Daum C."/>
            <person name="Ezra D."/>
            <person name="Gonzalez J."/>
            <person name="Henrissat B."/>
            <person name="Kuo A."/>
            <person name="Liang C."/>
            <person name="Lipzen A."/>
            <person name="Lutzoni F."/>
            <person name="Magnuson J."/>
            <person name="Mondo S."/>
            <person name="Nolan M."/>
            <person name="Ohm R."/>
            <person name="Pangilinan J."/>
            <person name="Park H.-J."/>
            <person name="Ramirez L."/>
            <person name="Alfaro M."/>
            <person name="Sun H."/>
            <person name="Tritt A."/>
            <person name="Yoshinaga Y."/>
            <person name="Zwiers L.-H."/>
            <person name="Turgeon B."/>
            <person name="Goodwin S."/>
            <person name="Spatafora J."/>
            <person name="Crous P."/>
            <person name="Grigoriev I."/>
        </authorList>
    </citation>
    <scope>NUCLEOTIDE SEQUENCE</scope>
    <source>
        <strain evidence="2">CBS 627.86</strain>
    </source>
</reference>
<protein>
    <submittedName>
        <fullName evidence="2">Uncharacterized protein</fullName>
    </submittedName>
</protein>
<proteinExistence type="predicted"/>
<dbReference type="OrthoDB" id="4521980at2759"/>
<organism evidence="2 3">
    <name type="scientific">Lophiotrema nucula</name>
    <dbReference type="NCBI Taxonomy" id="690887"/>
    <lineage>
        <taxon>Eukaryota</taxon>
        <taxon>Fungi</taxon>
        <taxon>Dikarya</taxon>
        <taxon>Ascomycota</taxon>
        <taxon>Pezizomycotina</taxon>
        <taxon>Dothideomycetes</taxon>
        <taxon>Pleosporomycetidae</taxon>
        <taxon>Pleosporales</taxon>
        <taxon>Lophiotremataceae</taxon>
        <taxon>Lophiotrema</taxon>
    </lineage>
</organism>
<dbReference type="EMBL" id="ML977315">
    <property type="protein sequence ID" value="KAF2119743.1"/>
    <property type="molecule type" value="Genomic_DNA"/>
</dbReference>
<keyword evidence="3" id="KW-1185">Reference proteome</keyword>
<name>A0A6A5ZLL2_9PLEO</name>
<feature type="region of interest" description="Disordered" evidence="1">
    <location>
        <begin position="75"/>
        <end position="99"/>
    </location>
</feature>
<evidence type="ECO:0000313" key="2">
    <source>
        <dbReference type="EMBL" id="KAF2119743.1"/>
    </source>
</evidence>
<evidence type="ECO:0000313" key="3">
    <source>
        <dbReference type="Proteomes" id="UP000799770"/>
    </source>
</evidence>
<evidence type="ECO:0000256" key="1">
    <source>
        <dbReference type="SAM" id="MobiDB-lite"/>
    </source>
</evidence>